<dbReference type="Ensembl" id="ENSNPET00000008301.1">
    <property type="protein sequence ID" value="ENSNPEP00000008096.1"/>
    <property type="gene ID" value="ENSNPEG00000006077.1"/>
</dbReference>
<evidence type="ECO:0000313" key="3">
    <source>
        <dbReference type="Proteomes" id="UP000694420"/>
    </source>
</evidence>
<dbReference type="Proteomes" id="UP000694420">
    <property type="component" value="Unplaced"/>
</dbReference>
<accession>A0A8C6Z787</accession>
<evidence type="ECO:0000256" key="1">
    <source>
        <dbReference type="SAM" id="MobiDB-lite"/>
    </source>
</evidence>
<feature type="compositionally biased region" description="Polar residues" evidence="1">
    <location>
        <begin position="66"/>
        <end position="79"/>
    </location>
</feature>
<organism evidence="2 3">
    <name type="scientific">Nothoprocta perdicaria</name>
    <name type="common">Chilean tinamou</name>
    <name type="synonym">Crypturus perdicarius</name>
    <dbReference type="NCBI Taxonomy" id="30464"/>
    <lineage>
        <taxon>Eukaryota</taxon>
        <taxon>Metazoa</taxon>
        <taxon>Chordata</taxon>
        <taxon>Craniata</taxon>
        <taxon>Vertebrata</taxon>
        <taxon>Euteleostomi</taxon>
        <taxon>Archelosauria</taxon>
        <taxon>Archosauria</taxon>
        <taxon>Dinosauria</taxon>
        <taxon>Saurischia</taxon>
        <taxon>Theropoda</taxon>
        <taxon>Coelurosauria</taxon>
        <taxon>Aves</taxon>
        <taxon>Palaeognathae</taxon>
        <taxon>Tinamiformes</taxon>
        <taxon>Tinamidae</taxon>
        <taxon>Nothoprocta</taxon>
    </lineage>
</organism>
<keyword evidence="3" id="KW-1185">Reference proteome</keyword>
<dbReference type="AlphaFoldDB" id="A0A8C6Z787"/>
<feature type="compositionally biased region" description="Basic residues" evidence="1">
    <location>
        <begin position="43"/>
        <end position="54"/>
    </location>
</feature>
<evidence type="ECO:0000313" key="2">
    <source>
        <dbReference type="Ensembl" id="ENSNPEP00000008096.1"/>
    </source>
</evidence>
<name>A0A8C6Z787_NOTPE</name>
<feature type="region of interest" description="Disordered" evidence="1">
    <location>
        <begin position="1"/>
        <end position="103"/>
    </location>
</feature>
<proteinExistence type="predicted"/>
<reference evidence="2" key="2">
    <citation type="submission" date="2025-09" db="UniProtKB">
        <authorList>
            <consortium name="Ensembl"/>
        </authorList>
    </citation>
    <scope>IDENTIFICATION</scope>
</reference>
<reference evidence="2" key="1">
    <citation type="submission" date="2025-08" db="UniProtKB">
        <authorList>
            <consortium name="Ensembl"/>
        </authorList>
    </citation>
    <scope>IDENTIFICATION</scope>
</reference>
<protein>
    <submittedName>
        <fullName evidence="2">Uncharacterized protein</fullName>
    </submittedName>
</protein>
<sequence length="103" mass="11308">RDHLVQPPAPGHECVRRDNAQRRRRGRLVAESSRLPPRLALGARKRRKAPSSHLRRGDVGLCWLQTRPQASTPSPSSLQGFGRVAPHPTSTGPLSGRKGARGR</sequence>